<evidence type="ECO:0000313" key="3">
    <source>
        <dbReference type="Proteomes" id="UP001157974"/>
    </source>
</evidence>
<dbReference type="AlphaFoldDB" id="A0AAV8UY06"/>
<evidence type="ECO:0000313" key="2">
    <source>
        <dbReference type="EMBL" id="KAJ8907489.1"/>
    </source>
</evidence>
<reference evidence="2 3" key="1">
    <citation type="journal article" date="2023" name="Nat. Commun.">
        <title>Origin of minicircular mitochondrial genomes in red algae.</title>
        <authorList>
            <person name="Lee Y."/>
            <person name="Cho C.H."/>
            <person name="Lee Y.M."/>
            <person name="Park S.I."/>
            <person name="Yang J.H."/>
            <person name="West J.A."/>
            <person name="Bhattacharya D."/>
            <person name="Yoon H.S."/>
        </authorList>
    </citation>
    <scope>NUCLEOTIDE SEQUENCE [LARGE SCALE GENOMIC DNA]</scope>
    <source>
        <strain evidence="2 3">CCMP1338</strain>
        <tissue evidence="2">Whole cell</tissue>
    </source>
</reference>
<evidence type="ECO:0008006" key="4">
    <source>
        <dbReference type="Google" id="ProtNLM"/>
    </source>
</evidence>
<proteinExistence type="predicted"/>
<name>A0AAV8UY06_9RHOD</name>
<keyword evidence="1" id="KW-0472">Membrane</keyword>
<accession>A0AAV8UY06</accession>
<protein>
    <recommendedName>
        <fullName evidence="4">Calcium uniporter protein</fullName>
    </recommendedName>
</protein>
<dbReference type="EMBL" id="JAMWBK010000002">
    <property type="protein sequence ID" value="KAJ8907489.1"/>
    <property type="molecule type" value="Genomic_DNA"/>
</dbReference>
<comment type="caution">
    <text evidence="2">The sequence shown here is derived from an EMBL/GenBank/DDBJ whole genome shotgun (WGS) entry which is preliminary data.</text>
</comment>
<feature type="transmembrane region" description="Helical" evidence="1">
    <location>
        <begin position="82"/>
        <end position="103"/>
    </location>
</feature>
<dbReference type="Proteomes" id="UP001157974">
    <property type="component" value="Unassembled WGS sequence"/>
</dbReference>
<keyword evidence="3" id="KW-1185">Reference proteome</keyword>
<keyword evidence="1" id="KW-1133">Transmembrane helix</keyword>
<gene>
    <name evidence="2" type="ORF">NDN08_007600</name>
</gene>
<organism evidence="2 3">
    <name type="scientific">Rhodosorus marinus</name>
    <dbReference type="NCBI Taxonomy" id="101924"/>
    <lineage>
        <taxon>Eukaryota</taxon>
        <taxon>Rhodophyta</taxon>
        <taxon>Stylonematophyceae</taxon>
        <taxon>Stylonematales</taxon>
        <taxon>Stylonemataceae</taxon>
        <taxon>Rhodosorus</taxon>
    </lineage>
</organism>
<evidence type="ECO:0000256" key="1">
    <source>
        <dbReference type="SAM" id="Phobius"/>
    </source>
</evidence>
<keyword evidence="1" id="KW-0812">Transmembrane</keyword>
<sequence length="118" mass="13542">MEKFKSAFMVPVGRGVGSRRVAVCAKNSRDNGVSAEEKAARMAELRQEIVQNPEKAQEVLRFMSMRDRLEYVDSKGNLTRTFYSAVALTVLVYGGFMYISYYFTVSFVQYLFRVIRVL</sequence>